<evidence type="ECO:0000313" key="2">
    <source>
        <dbReference type="EMBL" id="KAJ5248956.1"/>
    </source>
</evidence>
<feature type="compositionally biased region" description="Low complexity" evidence="1">
    <location>
        <begin position="1"/>
        <end position="15"/>
    </location>
</feature>
<accession>A0A9W9PK81</accession>
<gene>
    <name evidence="2" type="ORF">N7468_000407</name>
</gene>
<name>A0A9W9PK81_9EURO</name>
<comment type="caution">
    <text evidence="2">The sequence shown here is derived from an EMBL/GenBank/DDBJ whole genome shotgun (WGS) entry which is preliminary data.</text>
</comment>
<feature type="compositionally biased region" description="Basic and acidic residues" evidence="1">
    <location>
        <begin position="41"/>
        <end position="50"/>
    </location>
</feature>
<dbReference type="Proteomes" id="UP001150941">
    <property type="component" value="Unassembled WGS sequence"/>
</dbReference>
<evidence type="ECO:0000313" key="3">
    <source>
        <dbReference type="Proteomes" id="UP001150941"/>
    </source>
</evidence>
<dbReference type="AlphaFoldDB" id="A0A9W9PK81"/>
<keyword evidence="3" id="KW-1185">Reference proteome</keyword>
<evidence type="ECO:0000256" key="1">
    <source>
        <dbReference type="SAM" id="MobiDB-lite"/>
    </source>
</evidence>
<sequence>MSTAVASAPAASLSSPHTNRDRSPKNCPTLAPVNSSPPRNPQDDSAKESPKNLSSPITVKKEPASSPKIQSRPRPRKLDLSTSLPSSSGLTVRPPGGPMTARDGVRMQDLGMACLSPGFQTHDPAMREQLQRSLSVRDQQRSIIESRLQKSAKNDGPDGVKPSEAGFMNMPKSSKRRPPPGLSIVPPSASQFANERVVQSAPLNQTFTGRYQPQPLTRHVVNQSPTLGSTSHMHQVPANQTNNRLPLSRMSLDLNRWVATVMPVKGCQSQSRPREYRSAEEAVQELSGGREELLPRIVHYGGHQPPTPPSPQTMHMAPKTAPLASEGAAHAAHAAMLHTAEVTARRRPRSEYENDNGSPPLGRQPDPHYRPNPATQPGPNSTFYGPFGAGRDSPETQRKKKEEFLGLCARAWDLFHS</sequence>
<feature type="compositionally biased region" description="Low complexity" evidence="1">
    <location>
        <begin position="80"/>
        <end position="90"/>
    </location>
</feature>
<organism evidence="2 3">
    <name type="scientific">Penicillium chermesinum</name>
    <dbReference type="NCBI Taxonomy" id="63820"/>
    <lineage>
        <taxon>Eukaryota</taxon>
        <taxon>Fungi</taxon>
        <taxon>Dikarya</taxon>
        <taxon>Ascomycota</taxon>
        <taxon>Pezizomycotina</taxon>
        <taxon>Eurotiomycetes</taxon>
        <taxon>Eurotiomycetidae</taxon>
        <taxon>Eurotiales</taxon>
        <taxon>Aspergillaceae</taxon>
        <taxon>Penicillium</taxon>
    </lineage>
</organism>
<reference evidence="2" key="2">
    <citation type="journal article" date="2023" name="IMA Fungus">
        <title>Comparative genomic study of the Penicillium genus elucidates a diverse pangenome and 15 lateral gene transfer events.</title>
        <authorList>
            <person name="Petersen C."/>
            <person name="Sorensen T."/>
            <person name="Nielsen M.R."/>
            <person name="Sondergaard T.E."/>
            <person name="Sorensen J.L."/>
            <person name="Fitzpatrick D.A."/>
            <person name="Frisvad J.C."/>
            <person name="Nielsen K.L."/>
        </authorList>
    </citation>
    <scope>NUCLEOTIDE SEQUENCE</scope>
    <source>
        <strain evidence="2">IBT 19713</strain>
    </source>
</reference>
<feature type="region of interest" description="Disordered" evidence="1">
    <location>
        <begin position="1"/>
        <end position="109"/>
    </location>
</feature>
<feature type="compositionally biased region" description="Polar residues" evidence="1">
    <location>
        <begin position="373"/>
        <end position="383"/>
    </location>
</feature>
<dbReference type="GeneID" id="83197007"/>
<feature type="region of interest" description="Disordered" evidence="1">
    <location>
        <begin position="342"/>
        <end position="398"/>
    </location>
</feature>
<proteinExistence type="predicted"/>
<feature type="region of interest" description="Disordered" evidence="1">
    <location>
        <begin position="146"/>
        <end position="190"/>
    </location>
</feature>
<reference evidence="2" key="1">
    <citation type="submission" date="2022-11" db="EMBL/GenBank/DDBJ databases">
        <authorList>
            <person name="Petersen C."/>
        </authorList>
    </citation>
    <scope>NUCLEOTIDE SEQUENCE</scope>
    <source>
        <strain evidence="2">IBT 19713</strain>
    </source>
</reference>
<dbReference type="RefSeq" id="XP_058335735.1">
    <property type="nucleotide sequence ID" value="XM_058469704.1"/>
</dbReference>
<dbReference type="OrthoDB" id="4463286at2759"/>
<protein>
    <submittedName>
        <fullName evidence="2">Uncharacterized protein</fullName>
    </submittedName>
</protein>
<dbReference type="EMBL" id="JAPQKS010000001">
    <property type="protein sequence ID" value="KAJ5248956.1"/>
    <property type="molecule type" value="Genomic_DNA"/>
</dbReference>